<keyword evidence="4" id="KW-1185">Reference proteome</keyword>
<dbReference type="AlphaFoldDB" id="A0AAJ1THU4"/>
<feature type="coiled-coil region" evidence="1">
    <location>
        <begin position="74"/>
        <end position="101"/>
    </location>
</feature>
<feature type="transmembrane region" description="Helical" evidence="2">
    <location>
        <begin position="44"/>
        <end position="66"/>
    </location>
</feature>
<keyword evidence="1" id="KW-0175">Coiled coil</keyword>
<evidence type="ECO:0000256" key="2">
    <source>
        <dbReference type="SAM" id="Phobius"/>
    </source>
</evidence>
<dbReference type="RefSeq" id="WP_307251444.1">
    <property type="nucleotide sequence ID" value="NZ_JAUSUV010000004.1"/>
</dbReference>
<evidence type="ECO:0000313" key="4">
    <source>
        <dbReference type="Proteomes" id="UP001238450"/>
    </source>
</evidence>
<proteinExistence type="predicted"/>
<reference evidence="3 4" key="1">
    <citation type="submission" date="2023-07" db="EMBL/GenBank/DDBJ databases">
        <title>Genomic Encyclopedia of Type Strains, Phase IV (KMG-IV): sequencing the most valuable type-strain genomes for metagenomic binning, comparative biology and taxonomic classification.</title>
        <authorList>
            <person name="Goeker M."/>
        </authorList>
    </citation>
    <scope>NUCLEOTIDE SEQUENCE [LARGE SCALE GENOMIC DNA]</scope>
    <source>
        <strain evidence="3 4">DSM 46876</strain>
    </source>
</reference>
<sequence length="280" mass="32121">MKWIKWTLIGMLLGILIVIVLVSLISFALWYYPKWFEHSSELDAGVVTGIVSIIVLVGTIGVTVAMNTQTQRMALKMNQENQLLQLRIQEMNTEAMRFQAKSSLRDEVLKQRTSAYRQLLKSLNNFQTALVSIYSNMKTGRSLEFLIKKDAECIKISSDVISEIDTVYVNSYYDYSEYISGRLNDLIWDAKLFMYISFYIVEEDEEGYIFLGRKIQSSPLDGDSTLITLTPEDTEINPSNGFFTNINILLIATSDVMNLIECEMEFDEIEQDIDSLNLKK</sequence>
<comment type="caution">
    <text evidence="3">The sequence shown here is derived from an EMBL/GenBank/DDBJ whole genome shotgun (WGS) entry which is preliminary data.</text>
</comment>
<gene>
    <name evidence="3" type="ORF">J2Z48_000979</name>
</gene>
<dbReference type="Proteomes" id="UP001238450">
    <property type="component" value="Unassembled WGS sequence"/>
</dbReference>
<dbReference type="EMBL" id="JAUSUV010000004">
    <property type="protein sequence ID" value="MDQ0416807.1"/>
    <property type="molecule type" value="Genomic_DNA"/>
</dbReference>
<feature type="transmembrane region" description="Helical" evidence="2">
    <location>
        <begin position="12"/>
        <end position="32"/>
    </location>
</feature>
<name>A0AAJ1THU4_9BACL</name>
<keyword evidence="2" id="KW-0472">Membrane</keyword>
<keyword evidence="2" id="KW-0812">Transmembrane</keyword>
<evidence type="ECO:0000313" key="3">
    <source>
        <dbReference type="EMBL" id="MDQ0416807.1"/>
    </source>
</evidence>
<keyword evidence="2" id="KW-1133">Transmembrane helix</keyword>
<accession>A0AAJ1THU4</accession>
<protein>
    <submittedName>
        <fullName evidence="3">Membrane protein</fullName>
    </submittedName>
</protein>
<organism evidence="3 4">
    <name type="scientific">Croceifilum oryzae</name>
    <dbReference type="NCBI Taxonomy" id="1553429"/>
    <lineage>
        <taxon>Bacteria</taxon>
        <taxon>Bacillati</taxon>
        <taxon>Bacillota</taxon>
        <taxon>Bacilli</taxon>
        <taxon>Bacillales</taxon>
        <taxon>Thermoactinomycetaceae</taxon>
        <taxon>Croceifilum</taxon>
    </lineage>
</organism>
<evidence type="ECO:0000256" key="1">
    <source>
        <dbReference type="SAM" id="Coils"/>
    </source>
</evidence>